<keyword evidence="5" id="KW-0812">Transmembrane</keyword>
<dbReference type="InterPro" id="IPR029045">
    <property type="entry name" value="ClpP/crotonase-like_dom_sf"/>
</dbReference>
<dbReference type="AlphaFoldDB" id="A0A286RC06"/>
<dbReference type="NCBIfam" id="TIGR00706">
    <property type="entry name" value="SppA_dom"/>
    <property type="match status" value="1"/>
</dbReference>
<feature type="domain" description="Peptidase S49" evidence="6">
    <location>
        <begin position="137"/>
        <end position="294"/>
    </location>
</feature>
<evidence type="ECO:0000256" key="2">
    <source>
        <dbReference type="ARBA" id="ARBA00022670"/>
    </source>
</evidence>
<dbReference type="InterPro" id="IPR002142">
    <property type="entry name" value="Peptidase_S49"/>
</dbReference>
<dbReference type="RefSeq" id="WP_095414066.1">
    <property type="nucleotide sequence ID" value="NZ_CP018477.1"/>
</dbReference>
<evidence type="ECO:0000256" key="3">
    <source>
        <dbReference type="ARBA" id="ARBA00022801"/>
    </source>
</evidence>
<accession>A0A286RC06</accession>
<dbReference type="KEGG" id="ttf:THTE_0873"/>
<gene>
    <name evidence="7" type="ORF">THTE_0873</name>
</gene>
<dbReference type="InterPro" id="IPR047272">
    <property type="entry name" value="S49_SppA_C"/>
</dbReference>
<dbReference type="Pfam" id="PF01343">
    <property type="entry name" value="Peptidase_S49"/>
    <property type="match status" value="1"/>
</dbReference>
<evidence type="ECO:0000256" key="5">
    <source>
        <dbReference type="SAM" id="Phobius"/>
    </source>
</evidence>
<evidence type="ECO:0000256" key="4">
    <source>
        <dbReference type="ARBA" id="ARBA00022825"/>
    </source>
</evidence>
<feature type="transmembrane region" description="Helical" evidence="5">
    <location>
        <begin position="25"/>
        <end position="56"/>
    </location>
</feature>
<organism evidence="7 8">
    <name type="scientific">Thermogutta terrifontis</name>
    <dbReference type="NCBI Taxonomy" id="1331910"/>
    <lineage>
        <taxon>Bacteria</taxon>
        <taxon>Pseudomonadati</taxon>
        <taxon>Planctomycetota</taxon>
        <taxon>Planctomycetia</taxon>
        <taxon>Pirellulales</taxon>
        <taxon>Thermoguttaceae</taxon>
        <taxon>Thermogutta</taxon>
    </lineage>
</organism>
<comment type="similarity">
    <text evidence="1">Belongs to the peptidase S49 family.</text>
</comment>
<dbReference type="GO" id="GO:0004252">
    <property type="term" value="F:serine-type endopeptidase activity"/>
    <property type="evidence" value="ECO:0007669"/>
    <property type="project" value="InterPro"/>
</dbReference>
<feature type="transmembrane region" description="Helical" evidence="5">
    <location>
        <begin position="141"/>
        <end position="159"/>
    </location>
</feature>
<name>A0A286RC06_9BACT</name>
<keyword evidence="8" id="KW-1185">Reference proteome</keyword>
<dbReference type="SUPFAM" id="SSF52096">
    <property type="entry name" value="ClpP/crotonase"/>
    <property type="match status" value="1"/>
</dbReference>
<dbReference type="GO" id="GO:0004176">
    <property type="term" value="F:ATP-dependent peptidase activity"/>
    <property type="evidence" value="ECO:0007669"/>
    <property type="project" value="InterPro"/>
</dbReference>
<dbReference type="InterPro" id="IPR004635">
    <property type="entry name" value="Pept_S49_SppA"/>
</dbReference>
<dbReference type="CDD" id="cd07023">
    <property type="entry name" value="S49_Sppa_N_C"/>
    <property type="match status" value="1"/>
</dbReference>
<dbReference type="EMBL" id="CP018477">
    <property type="protein sequence ID" value="ASV73475.1"/>
    <property type="molecule type" value="Genomic_DNA"/>
</dbReference>
<dbReference type="InterPro" id="IPR001907">
    <property type="entry name" value="ClpP"/>
</dbReference>
<protein>
    <submittedName>
        <fullName evidence="7">Protease IV</fullName>
    </submittedName>
</protein>
<reference evidence="7 8" key="1">
    <citation type="journal article" name="Front. Microbiol.">
        <title>Sugar Metabolism of the First Thermophilic Planctomycete Thermogutta terrifontis: Comparative Genomic and Transcriptomic Approaches.</title>
        <authorList>
            <person name="Elcheninov A.G."/>
            <person name="Menzel P."/>
            <person name="Gudbergsdottir S.R."/>
            <person name="Slesarev A.I."/>
            <person name="Kadnikov V.V."/>
            <person name="Krogh A."/>
            <person name="Bonch-Osmolovskaya E.A."/>
            <person name="Peng X."/>
            <person name="Kublanov I.V."/>
        </authorList>
    </citation>
    <scope>NUCLEOTIDE SEQUENCE [LARGE SCALE GENOMIC DNA]</scope>
    <source>
        <strain evidence="7 8">R1</strain>
    </source>
</reference>
<evidence type="ECO:0000259" key="6">
    <source>
        <dbReference type="Pfam" id="PF01343"/>
    </source>
</evidence>
<dbReference type="OrthoDB" id="9764363at2"/>
<sequence>MTTDNSPPVVAAVVPPQPPIVVRRWSVGAIIVIVLLLLGLIFSAFLNMMLLGMVGLRLFETPKVREEYFSHSKTARDKVVIMSLEGLILDGRGFMKDQIDQVIEDESVKAVVLRINSPGGTVSGADYIYHHLKKMKEKRNIPLVVSMGAIAASGGYYVAMAVGDTPRSIYAEPTTWTGSIGVVIPHYNAAELAEKIGIQEDSVASHRLKTMGSILRPMTEEERKIFQGLVDESFERFKEIVKSGRPVFRKQAALLDKLATGQVFTAQQAKADGLIDEIGFLEDAVDRAIELAGLDPENVRVVQYKKEPTMADILFGDTVRFPIRPAGADWSWLLELSVPRAYYLFWQGPALLRSGS</sequence>
<dbReference type="Proteomes" id="UP000215086">
    <property type="component" value="Chromosome"/>
</dbReference>
<keyword evidence="5" id="KW-1133">Transmembrane helix</keyword>
<dbReference type="PRINTS" id="PR00127">
    <property type="entry name" value="CLPPROTEASEP"/>
</dbReference>
<evidence type="ECO:0000313" key="7">
    <source>
        <dbReference type="EMBL" id="ASV73475.1"/>
    </source>
</evidence>
<keyword evidence="3" id="KW-0378">Hydrolase</keyword>
<proteinExistence type="inferred from homology"/>
<evidence type="ECO:0000256" key="1">
    <source>
        <dbReference type="ARBA" id="ARBA00008683"/>
    </source>
</evidence>
<keyword evidence="4" id="KW-0720">Serine protease</keyword>
<dbReference type="Gene3D" id="3.90.226.10">
    <property type="entry name" value="2-enoyl-CoA Hydratase, Chain A, domain 1"/>
    <property type="match status" value="1"/>
</dbReference>
<evidence type="ECO:0000313" key="8">
    <source>
        <dbReference type="Proteomes" id="UP000215086"/>
    </source>
</evidence>
<dbReference type="PANTHER" id="PTHR42987">
    <property type="entry name" value="PEPTIDASE S49"/>
    <property type="match status" value="1"/>
</dbReference>
<dbReference type="Gene3D" id="6.20.330.10">
    <property type="match status" value="1"/>
</dbReference>
<dbReference type="PANTHER" id="PTHR42987:SF4">
    <property type="entry name" value="PROTEASE SOHB-RELATED"/>
    <property type="match status" value="1"/>
</dbReference>
<keyword evidence="2 7" id="KW-0645">Protease</keyword>
<keyword evidence="5" id="KW-0472">Membrane</keyword>
<dbReference type="GO" id="GO:0006508">
    <property type="term" value="P:proteolysis"/>
    <property type="evidence" value="ECO:0007669"/>
    <property type="project" value="UniProtKB-KW"/>
</dbReference>